<dbReference type="Proteomes" id="UP000036458">
    <property type="component" value="Chromosome"/>
</dbReference>
<dbReference type="STRING" id="1379910.TH63_12745"/>
<dbReference type="OrthoDB" id="881297at2"/>
<reference evidence="1 2" key="1">
    <citation type="submission" date="2015-01" db="EMBL/GenBank/DDBJ databases">
        <title>Rufibacter sp./DG31D/ whole genome sequencing.</title>
        <authorList>
            <person name="Kim M.K."/>
            <person name="Srinivasan S."/>
            <person name="Lee J.-J."/>
        </authorList>
    </citation>
    <scope>NUCLEOTIDE SEQUENCE [LARGE SCALE GENOMIC DNA]</scope>
    <source>
        <strain evidence="1 2">DG31D</strain>
    </source>
</reference>
<dbReference type="Gene3D" id="1.10.357.10">
    <property type="entry name" value="Tetracycline Repressor, domain 2"/>
    <property type="match status" value="1"/>
</dbReference>
<dbReference type="SUPFAM" id="SSF46689">
    <property type="entry name" value="Homeodomain-like"/>
    <property type="match status" value="1"/>
</dbReference>
<dbReference type="SUPFAM" id="SSF48498">
    <property type="entry name" value="Tetracyclin repressor-like, C-terminal domain"/>
    <property type="match status" value="1"/>
</dbReference>
<proteinExistence type="predicted"/>
<sequence>MSFRDTVLNEAELIFEKRGIENTSTETLLTALGISRGTLHEIAHTKKHLVQLCIIQSIKNRQEIVDKIVAKADHPMEAVLHLLKLSIEEVHSFSSEFVQDLRDYYPRSWARLELFMRTISQKYLQPLLAKSIELGYLQQDLPPELVVRLFLNQLQGLLNPQLFPAYAFDYQQLFKIVFVYHLRGCATPLGQSHIEKFTHKAMAV</sequence>
<evidence type="ECO:0000313" key="1">
    <source>
        <dbReference type="EMBL" id="AKQ46294.1"/>
    </source>
</evidence>
<evidence type="ECO:0000313" key="2">
    <source>
        <dbReference type="Proteomes" id="UP000036458"/>
    </source>
</evidence>
<dbReference type="InterPro" id="IPR036271">
    <property type="entry name" value="Tet_transcr_reg_TetR-rel_C_sf"/>
</dbReference>
<protein>
    <recommendedName>
        <fullName evidence="3">TetR family transcriptional regulator</fullName>
    </recommendedName>
</protein>
<dbReference type="RefSeq" id="WP_048921267.1">
    <property type="nucleotide sequence ID" value="NZ_CP010777.1"/>
</dbReference>
<dbReference type="KEGG" id="ruf:TH63_12745"/>
<dbReference type="EMBL" id="CP010777">
    <property type="protein sequence ID" value="AKQ46294.1"/>
    <property type="molecule type" value="Genomic_DNA"/>
</dbReference>
<accession>A0A0H4VRB1</accession>
<evidence type="ECO:0008006" key="3">
    <source>
        <dbReference type="Google" id="ProtNLM"/>
    </source>
</evidence>
<organism evidence="1 2">
    <name type="scientific">Rufibacter radiotolerans</name>
    <dbReference type="NCBI Taxonomy" id="1379910"/>
    <lineage>
        <taxon>Bacteria</taxon>
        <taxon>Pseudomonadati</taxon>
        <taxon>Bacteroidota</taxon>
        <taxon>Cytophagia</taxon>
        <taxon>Cytophagales</taxon>
        <taxon>Hymenobacteraceae</taxon>
        <taxon>Rufibacter</taxon>
    </lineage>
</organism>
<dbReference type="PATRIC" id="fig|1379910.4.peg.2765"/>
<dbReference type="Gene3D" id="1.10.10.60">
    <property type="entry name" value="Homeodomain-like"/>
    <property type="match status" value="1"/>
</dbReference>
<name>A0A0H4VRB1_9BACT</name>
<dbReference type="AlphaFoldDB" id="A0A0H4VRB1"/>
<gene>
    <name evidence="1" type="ORF">TH63_12745</name>
</gene>
<dbReference type="InterPro" id="IPR009057">
    <property type="entry name" value="Homeodomain-like_sf"/>
</dbReference>
<keyword evidence="2" id="KW-1185">Reference proteome</keyword>